<dbReference type="AlphaFoldDB" id="A0AAV4D392"/>
<protein>
    <submittedName>
        <fullName evidence="1">Uncharacterized protein</fullName>
    </submittedName>
</protein>
<dbReference type="Proteomes" id="UP000735302">
    <property type="component" value="Unassembled WGS sequence"/>
</dbReference>
<sequence length="153" mass="16944">MSQVKCSRTSISLTLRAFPKNNRSQVCADRKRRLLRSSRLPECLSSAATRASATRPRVDVCRATRSYLAHGPPPRALSLLLAFRSANHRPVHSEEVKVGGGAQGGEMNTRICSTRGATEAPEQILRGHENVELLQWKGRPALAWDQTKIISQF</sequence>
<gene>
    <name evidence="1" type="ORF">PoB_006515400</name>
</gene>
<keyword evidence="2" id="KW-1185">Reference proteome</keyword>
<comment type="caution">
    <text evidence="1">The sequence shown here is derived from an EMBL/GenBank/DDBJ whole genome shotgun (WGS) entry which is preliminary data.</text>
</comment>
<accession>A0AAV4D392</accession>
<evidence type="ECO:0000313" key="1">
    <source>
        <dbReference type="EMBL" id="GFO38649.1"/>
    </source>
</evidence>
<proteinExistence type="predicted"/>
<name>A0AAV4D392_9GAST</name>
<dbReference type="EMBL" id="BLXT01007329">
    <property type="protein sequence ID" value="GFO38649.1"/>
    <property type="molecule type" value="Genomic_DNA"/>
</dbReference>
<reference evidence="1 2" key="1">
    <citation type="journal article" date="2021" name="Elife">
        <title>Chloroplast acquisition without the gene transfer in kleptoplastic sea slugs, Plakobranchus ocellatus.</title>
        <authorList>
            <person name="Maeda T."/>
            <person name="Takahashi S."/>
            <person name="Yoshida T."/>
            <person name="Shimamura S."/>
            <person name="Takaki Y."/>
            <person name="Nagai Y."/>
            <person name="Toyoda A."/>
            <person name="Suzuki Y."/>
            <person name="Arimoto A."/>
            <person name="Ishii H."/>
            <person name="Satoh N."/>
            <person name="Nishiyama T."/>
            <person name="Hasebe M."/>
            <person name="Maruyama T."/>
            <person name="Minagawa J."/>
            <person name="Obokata J."/>
            <person name="Shigenobu S."/>
        </authorList>
    </citation>
    <scope>NUCLEOTIDE SEQUENCE [LARGE SCALE GENOMIC DNA]</scope>
</reference>
<evidence type="ECO:0000313" key="2">
    <source>
        <dbReference type="Proteomes" id="UP000735302"/>
    </source>
</evidence>
<organism evidence="1 2">
    <name type="scientific">Plakobranchus ocellatus</name>
    <dbReference type="NCBI Taxonomy" id="259542"/>
    <lineage>
        <taxon>Eukaryota</taxon>
        <taxon>Metazoa</taxon>
        <taxon>Spiralia</taxon>
        <taxon>Lophotrochozoa</taxon>
        <taxon>Mollusca</taxon>
        <taxon>Gastropoda</taxon>
        <taxon>Heterobranchia</taxon>
        <taxon>Euthyneura</taxon>
        <taxon>Panpulmonata</taxon>
        <taxon>Sacoglossa</taxon>
        <taxon>Placobranchoidea</taxon>
        <taxon>Plakobranchidae</taxon>
        <taxon>Plakobranchus</taxon>
    </lineage>
</organism>